<dbReference type="EMBL" id="JWZT01000682">
    <property type="protein sequence ID" value="KII73767.1"/>
    <property type="molecule type" value="Genomic_DNA"/>
</dbReference>
<dbReference type="PRINTS" id="PR00723">
    <property type="entry name" value="SUBTILISIN"/>
</dbReference>
<evidence type="ECO:0000259" key="12">
    <source>
        <dbReference type="PROSITE" id="PS51829"/>
    </source>
</evidence>
<evidence type="ECO:0000313" key="13">
    <source>
        <dbReference type="EMBL" id="KII73767.1"/>
    </source>
</evidence>
<comment type="caution">
    <text evidence="13">The sequence shown here is derived from an EMBL/GenBank/DDBJ whole genome shotgun (WGS) entry which is preliminary data.</text>
</comment>
<keyword evidence="5 9" id="KW-0378">Hydrolase</keyword>
<dbReference type="GO" id="GO:0016485">
    <property type="term" value="P:protein processing"/>
    <property type="evidence" value="ECO:0007669"/>
    <property type="project" value="TreeGrafter"/>
</dbReference>
<evidence type="ECO:0000256" key="1">
    <source>
        <dbReference type="ARBA" id="ARBA00005325"/>
    </source>
</evidence>
<evidence type="ECO:0000256" key="3">
    <source>
        <dbReference type="ARBA" id="ARBA00022685"/>
    </source>
</evidence>
<feature type="active site" description="Charge relay system" evidence="8 9">
    <location>
        <position position="360"/>
    </location>
</feature>
<evidence type="ECO:0000256" key="11">
    <source>
        <dbReference type="SAM" id="SignalP"/>
    </source>
</evidence>
<name>A0A0C2NIC0_THEKT</name>
<evidence type="ECO:0000256" key="8">
    <source>
        <dbReference type="PIRSR" id="PIRSR615500-1"/>
    </source>
</evidence>
<dbReference type="InterPro" id="IPR015500">
    <property type="entry name" value="Peptidase_S8_subtilisin-rel"/>
</dbReference>
<dbReference type="SUPFAM" id="SSF52743">
    <property type="entry name" value="Subtilisin-like"/>
    <property type="match status" value="1"/>
</dbReference>
<dbReference type="InterPro" id="IPR008979">
    <property type="entry name" value="Galactose-bd-like_sf"/>
</dbReference>
<evidence type="ECO:0000256" key="7">
    <source>
        <dbReference type="ARBA" id="ARBA00022837"/>
    </source>
</evidence>
<dbReference type="AlphaFoldDB" id="A0A0C2NIC0"/>
<keyword evidence="14" id="KW-1185">Reference proteome</keyword>
<feature type="active site" description="Charge relay system" evidence="8 9">
    <location>
        <position position="182"/>
    </location>
</feature>
<dbReference type="InterPro" id="IPR036852">
    <property type="entry name" value="Peptidase_S8/S53_dom_sf"/>
</dbReference>
<comment type="similarity">
    <text evidence="1">Belongs to the peptidase S8 family. Furin subfamily.</text>
</comment>
<dbReference type="InterPro" id="IPR023827">
    <property type="entry name" value="Peptidase_S8_Asp-AS"/>
</dbReference>
<keyword evidence="4 11" id="KW-0732">Signal</keyword>
<keyword evidence="2 9" id="KW-0645">Protease</keyword>
<evidence type="ECO:0000256" key="9">
    <source>
        <dbReference type="PROSITE-ProRule" id="PRU01240"/>
    </source>
</evidence>
<dbReference type="PANTHER" id="PTHR42884:SF14">
    <property type="entry name" value="NEUROENDOCRINE CONVERTASE 1"/>
    <property type="match status" value="1"/>
</dbReference>
<dbReference type="PROSITE" id="PS51892">
    <property type="entry name" value="SUBTILASE"/>
    <property type="match status" value="1"/>
</dbReference>
<dbReference type="GO" id="GO:0004252">
    <property type="term" value="F:serine-type endopeptidase activity"/>
    <property type="evidence" value="ECO:0007669"/>
    <property type="project" value="UniProtKB-UniRule"/>
</dbReference>
<protein>
    <submittedName>
        <fullName evidence="13">Neuroendocrine convertase 1</fullName>
    </submittedName>
</protein>
<dbReference type="PANTHER" id="PTHR42884">
    <property type="entry name" value="PROPROTEIN CONVERTASE SUBTILISIN/KEXIN-RELATED"/>
    <property type="match status" value="1"/>
</dbReference>
<organism evidence="13 14">
    <name type="scientific">Thelohanellus kitauei</name>
    <name type="common">Myxosporean</name>
    <dbReference type="NCBI Taxonomy" id="669202"/>
    <lineage>
        <taxon>Eukaryota</taxon>
        <taxon>Metazoa</taxon>
        <taxon>Cnidaria</taxon>
        <taxon>Myxozoa</taxon>
        <taxon>Myxosporea</taxon>
        <taxon>Bivalvulida</taxon>
        <taxon>Platysporina</taxon>
        <taxon>Myxobolidae</taxon>
        <taxon>Thelohanellus</taxon>
    </lineage>
</organism>
<feature type="chain" id="PRO_5012475173" evidence="11">
    <location>
        <begin position="16"/>
        <end position="655"/>
    </location>
</feature>
<evidence type="ECO:0000313" key="14">
    <source>
        <dbReference type="Proteomes" id="UP000031668"/>
    </source>
</evidence>
<dbReference type="OMA" id="IHISASM"/>
<keyword evidence="7" id="KW-0106">Calcium</keyword>
<accession>A0A0C2NIC0</accession>
<feature type="signal peptide" evidence="11">
    <location>
        <begin position="1"/>
        <end position="15"/>
    </location>
</feature>
<dbReference type="OrthoDB" id="300641at2759"/>
<dbReference type="GO" id="GO:0005802">
    <property type="term" value="C:trans-Golgi network"/>
    <property type="evidence" value="ECO:0007669"/>
    <property type="project" value="TreeGrafter"/>
</dbReference>
<dbReference type="Pfam" id="PF01483">
    <property type="entry name" value="P_proprotein"/>
    <property type="match status" value="1"/>
</dbReference>
<evidence type="ECO:0000256" key="2">
    <source>
        <dbReference type="ARBA" id="ARBA00022670"/>
    </source>
</evidence>
<feature type="active site" description="Charge relay system" evidence="8 9">
    <location>
        <position position="146"/>
    </location>
</feature>
<sequence>MHILIFIPFLPLILSGRLVFQFGIDSNRNLLSKYSCVSITRIDGFEDPEAGSMSSAYYVCERNSTRISDKHIFALSKGDYKIHKVFVDTEIHISASMLVDDPDFKRQSLYWSQQENEAEEPGLFHNFPKLWDKNITGKGIVIVVVDDGVDINHVELKRNYIPRVSYNFVEKNNDPHNVTDSHGTRCIGLISSQAKNTKCGIGAAYQAQFGAIRLFSKKRKGIYDSEMAQAVAYKSQRVHVYSMSWSTVDDGKRVAKPLEITAGALKRATAHGRQGKGSIFVWATGNGGHHSDHCGYNGFIQTLEVLGVSSTTRRGEKTWYGEKCSAILASCISGFDGSEKNKIFSTLPNDKCGKSISGTSVCPPIFSAAIALLLQVKHDLTWRDIQDLIIRSSLQIDGEATGNSAGLRFSFNFGFGILQPDKLVELATSPSYRRLSPQKTCRTPTFQPNLECDGRCVIHSTIFTSGCLGQVSVLDIIEVVIITLSIDSSLRGSLKVTLTSPTGTSVPLLEPRRLDTSKEALKEWDIKVLSTYDERVSGEWKMDIDVPAGVKTKLISWGMTLHGRYETKNSNNKKKSQTVTCEESNDAQNTETQKLCRKSHSHANIGGRDVDGAAYERTVVEIIKEKPKTICQNYGLIFLPFAGWLPWLLGRFGAC</sequence>
<dbReference type="PROSITE" id="PS51829">
    <property type="entry name" value="P_HOMO_B"/>
    <property type="match status" value="1"/>
</dbReference>
<reference evidence="13 14" key="1">
    <citation type="journal article" date="2014" name="Genome Biol. Evol.">
        <title>The genome of the myxosporean Thelohanellus kitauei shows adaptations to nutrient acquisition within its fish host.</title>
        <authorList>
            <person name="Yang Y."/>
            <person name="Xiong J."/>
            <person name="Zhou Z."/>
            <person name="Huo F."/>
            <person name="Miao W."/>
            <person name="Ran C."/>
            <person name="Liu Y."/>
            <person name="Zhang J."/>
            <person name="Feng J."/>
            <person name="Wang M."/>
            <person name="Wang M."/>
            <person name="Wang L."/>
            <person name="Yao B."/>
        </authorList>
    </citation>
    <scope>NUCLEOTIDE SEQUENCE [LARGE SCALE GENOMIC DNA]</scope>
    <source>
        <strain evidence="13">Wuqing</strain>
    </source>
</reference>
<dbReference type="PROSITE" id="PS00136">
    <property type="entry name" value="SUBTILASE_ASP"/>
    <property type="match status" value="1"/>
</dbReference>
<evidence type="ECO:0000256" key="4">
    <source>
        <dbReference type="ARBA" id="ARBA00022729"/>
    </source>
</evidence>
<proteinExistence type="inferred from homology"/>
<feature type="compositionally biased region" description="Polar residues" evidence="10">
    <location>
        <begin position="577"/>
        <end position="593"/>
    </location>
</feature>
<feature type="region of interest" description="Disordered" evidence="10">
    <location>
        <begin position="568"/>
        <end position="600"/>
    </location>
</feature>
<dbReference type="InterPro" id="IPR000209">
    <property type="entry name" value="Peptidase_S8/S53_dom"/>
</dbReference>
<dbReference type="InterPro" id="IPR034182">
    <property type="entry name" value="Kexin/furin"/>
</dbReference>
<dbReference type="Proteomes" id="UP000031668">
    <property type="component" value="Unassembled WGS sequence"/>
</dbReference>
<evidence type="ECO:0000256" key="10">
    <source>
        <dbReference type="SAM" id="MobiDB-lite"/>
    </source>
</evidence>
<keyword evidence="6 9" id="KW-0720">Serine protease</keyword>
<dbReference type="GO" id="GO:0000139">
    <property type="term" value="C:Golgi membrane"/>
    <property type="evidence" value="ECO:0007669"/>
    <property type="project" value="TreeGrafter"/>
</dbReference>
<evidence type="ECO:0000256" key="5">
    <source>
        <dbReference type="ARBA" id="ARBA00022801"/>
    </source>
</evidence>
<dbReference type="Gene3D" id="3.40.50.200">
    <property type="entry name" value="Peptidase S8/S53 domain"/>
    <property type="match status" value="1"/>
</dbReference>
<feature type="domain" description="P/Homo B" evidence="12">
    <location>
        <begin position="435"/>
        <end position="567"/>
    </location>
</feature>
<dbReference type="InterPro" id="IPR002884">
    <property type="entry name" value="P_dom"/>
</dbReference>
<keyword evidence="3" id="KW-0165">Cleavage on pair of basic residues</keyword>
<evidence type="ECO:0000256" key="6">
    <source>
        <dbReference type="ARBA" id="ARBA00022825"/>
    </source>
</evidence>
<dbReference type="Gene3D" id="2.60.120.260">
    <property type="entry name" value="Galactose-binding domain-like"/>
    <property type="match status" value="1"/>
</dbReference>
<dbReference type="Pfam" id="PF00082">
    <property type="entry name" value="Peptidase_S8"/>
    <property type="match status" value="1"/>
</dbReference>
<dbReference type="CDD" id="cd04059">
    <property type="entry name" value="Peptidases_S8_Protein_convertases_Kexins_Furin-like"/>
    <property type="match status" value="1"/>
</dbReference>
<gene>
    <name evidence="13" type="ORF">RF11_14627</name>
</gene>
<dbReference type="SUPFAM" id="SSF49785">
    <property type="entry name" value="Galactose-binding domain-like"/>
    <property type="match status" value="1"/>
</dbReference>